<dbReference type="EMBL" id="JAADJG010000897">
    <property type="protein sequence ID" value="KAF4434633.1"/>
    <property type="molecule type" value="Genomic_DNA"/>
</dbReference>
<evidence type="ECO:0000256" key="2">
    <source>
        <dbReference type="SAM" id="Phobius"/>
    </source>
</evidence>
<reference evidence="4" key="1">
    <citation type="submission" date="2020-01" db="EMBL/GenBank/DDBJ databases">
        <title>Identification and distribution of gene clusters putatively required for synthesis of sphingolipid metabolism inhibitors in phylogenetically diverse species of the filamentous fungus Fusarium.</title>
        <authorList>
            <person name="Kim H.-S."/>
            <person name="Busman M."/>
            <person name="Brown D.W."/>
            <person name="Divon H."/>
            <person name="Uhlig S."/>
            <person name="Proctor R.H."/>
        </authorList>
    </citation>
    <scope>NUCLEOTIDE SEQUENCE</scope>
    <source>
        <strain evidence="4">NRRL 53441</strain>
    </source>
</reference>
<feature type="compositionally biased region" description="Basic and acidic residues" evidence="1">
    <location>
        <begin position="1"/>
        <end position="27"/>
    </location>
</feature>
<evidence type="ECO:0000313" key="4">
    <source>
        <dbReference type="EMBL" id="KAF4434633.1"/>
    </source>
</evidence>
<proteinExistence type="predicted"/>
<dbReference type="Proteomes" id="UP000605986">
    <property type="component" value="Unassembled WGS sequence"/>
</dbReference>
<dbReference type="GO" id="GO:0016020">
    <property type="term" value="C:membrane"/>
    <property type="evidence" value="ECO:0007669"/>
    <property type="project" value="TreeGrafter"/>
</dbReference>
<feature type="transmembrane region" description="Helical" evidence="2">
    <location>
        <begin position="281"/>
        <end position="305"/>
    </location>
</feature>
<protein>
    <submittedName>
        <fullName evidence="4">Nitrosoguanidine resistance protein SNG1</fullName>
    </submittedName>
</protein>
<evidence type="ECO:0000256" key="1">
    <source>
        <dbReference type="SAM" id="MobiDB-lite"/>
    </source>
</evidence>
<dbReference type="Pfam" id="PF12051">
    <property type="entry name" value="DUF3533"/>
    <property type="match status" value="1"/>
</dbReference>
<dbReference type="InterPro" id="IPR053001">
    <property type="entry name" value="MNNG_permease-like"/>
</dbReference>
<comment type="caution">
    <text evidence="4">The sequence shown here is derived from an EMBL/GenBank/DDBJ whole genome shotgun (WGS) entry which is preliminary data.</text>
</comment>
<feature type="transmembrane region" description="Helical" evidence="2">
    <location>
        <begin position="400"/>
        <end position="422"/>
    </location>
</feature>
<keyword evidence="2" id="KW-0472">Membrane</keyword>
<feature type="transmembrane region" description="Helical" evidence="2">
    <location>
        <begin position="242"/>
        <end position="261"/>
    </location>
</feature>
<dbReference type="PANTHER" id="PTHR34814:SF2">
    <property type="entry name" value="DUF3533 DOMAIN-CONTAINING PROTEIN"/>
    <property type="match status" value="1"/>
</dbReference>
<dbReference type="OrthoDB" id="2140105at2759"/>
<gene>
    <name evidence="4" type="ORF">F53441_13669</name>
</gene>
<keyword evidence="5" id="KW-1185">Reference proteome</keyword>
<feature type="domain" description="DUF3533" evidence="3">
    <location>
        <begin position="50"/>
        <end position="415"/>
    </location>
</feature>
<evidence type="ECO:0000313" key="5">
    <source>
        <dbReference type="Proteomes" id="UP000605986"/>
    </source>
</evidence>
<dbReference type="PANTHER" id="PTHR34814">
    <property type="entry name" value="NITROSOGUANIDINE RESISTANCE PROTEIN SNG1"/>
    <property type="match status" value="1"/>
</dbReference>
<dbReference type="AlphaFoldDB" id="A0A8H4JQ01"/>
<feature type="region of interest" description="Disordered" evidence="1">
    <location>
        <begin position="1"/>
        <end position="32"/>
    </location>
</feature>
<dbReference type="InterPro" id="IPR022703">
    <property type="entry name" value="DUF3533"/>
</dbReference>
<feature type="transmembrane region" description="Helical" evidence="2">
    <location>
        <begin position="41"/>
        <end position="65"/>
    </location>
</feature>
<feature type="transmembrane region" description="Helical" evidence="2">
    <location>
        <begin position="376"/>
        <end position="394"/>
    </location>
</feature>
<accession>A0A8H4JQ01</accession>
<keyword evidence="2" id="KW-0812">Transmembrane</keyword>
<organism evidence="4 5">
    <name type="scientific">Fusarium austroafricanum</name>
    <dbReference type="NCBI Taxonomy" id="2364996"/>
    <lineage>
        <taxon>Eukaryota</taxon>
        <taxon>Fungi</taxon>
        <taxon>Dikarya</taxon>
        <taxon>Ascomycota</taxon>
        <taxon>Pezizomycotina</taxon>
        <taxon>Sordariomycetes</taxon>
        <taxon>Hypocreomycetidae</taxon>
        <taxon>Hypocreales</taxon>
        <taxon>Nectriaceae</taxon>
        <taxon>Fusarium</taxon>
        <taxon>Fusarium concolor species complex</taxon>
    </lineage>
</organism>
<evidence type="ECO:0000259" key="3">
    <source>
        <dbReference type="Pfam" id="PF12051"/>
    </source>
</evidence>
<feature type="transmembrane region" description="Helical" evidence="2">
    <location>
        <begin position="341"/>
        <end position="364"/>
    </location>
</feature>
<keyword evidence="2" id="KW-1133">Transmembrane helix</keyword>
<sequence>MAADLERQQDSSRAPTLHDEPMEDTQRHGINSPTWHGRRGLVVKILTGIMVAILVVFLADLSWLFGSTFKVGDRVSALKILVVDYDGGAVGESVANAYKSLEDKTFPTFEFRSADDFPQASDVKHGVCNADYWGAIYINKGSSDRLAAAYEGGSAAENYNPADSMTYIFNGARYPTVVSGYVTPNLQKIIGASRGSYYQTKDGRSALRSVNSSDPAAVQAYLNPISSTPDIIMPTNQGSRNLYNTINIVMAILGQFFYVLAMNGIYDKFGLHKNMRIRDVFIMRLINGTIFSMVFAIVVTGYIWAFREDWGVSAGQWALTWLTFWLFMDVNFQVLETLISSFVPMALTPFFLLTWFMTNVASVVFPFELTAGFYRIGYMFPAHSLWVILIQVWSGCGNSLHIALPIMFAWFVVGHVTAYFGVRKRCLDQLENQAPAEGKQE</sequence>
<name>A0A8H4JQ01_9HYPO</name>